<sequence>MRDEKAGTAAPVGTASSRLRGNRPAVGNALNHFTGRTDVWADATVTGVAADAESVHGRVASLCEGVTR</sequence>
<protein>
    <submittedName>
        <fullName evidence="2">Uncharacterized protein</fullName>
    </submittedName>
</protein>
<reference evidence="2 3" key="1">
    <citation type="submission" date="2022-10" db="EMBL/GenBank/DDBJ databases">
        <title>The complete genomes of actinobacterial strains from the NBC collection.</title>
        <authorList>
            <person name="Joergensen T.S."/>
            <person name="Alvarez Arevalo M."/>
            <person name="Sterndorff E.B."/>
            <person name="Faurdal D."/>
            <person name="Vuksanovic O."/>
            <person name="Mourched A.-S."/>
            <person name="Charusanti P."/>
            <person name="Shaw S."/>
            <person name="Blin K."/>
            <person name="Weber T."/>
        </authorList>
    </citation>
    <scope>NUCLEOTIDE SEQUENCE [LARGE SCALE GENOMIC DNA]</scope>
    <source>
        <strain evidence="2 3">NBC 01753</strain>
    </source>
</reference>
<evidence type="ECO:0000256" key="1">
    <source>
        <dbReference type="SAM" id="MobiDB-lite"/>
    </source>
</evidence>
<evidence type="ECO:0000313" key="3">
    <source>
        <dbReference type="Proteomes" id="UP001335325"/>
    </source>
</evidence>
<organism evidence="2 3">
    <name type="scientific">Streptomyces hirsutus</name>
    <dbReference type="NCBI Taxonomy" id="35620"/>
    <lineage>
        <taxon>Bacteria</taxon>
        <taxon>Bacillati</taxon>
        <taxon>Actinomycetota</taxon>
        <taxon>Actinomycetes</taxon>
        <taxon>Kitasatosporales</taxon>
        <taxon>Streptomycetaceae</taxon>
        <taxon>Streptomyces</taxon>
    </lineage>
</organism>
<dbReference type="GeneID" id="91545416"/>
<dbReference type="EMBL" id="CP109134">
    <property type="protein sequence ID" value="WSD08236.1"/>
    <property type="molecule type" value="Genomic_DNA"/>
</dbReference>
<feature type="region of interest" description="Disordered" evidence="1">
    <location>
        <begin position="1"/>
        <end position="24"/>
    </location>
</feature>
<keyword evidence="3" id="KW-1185">Reference proteome</keyword>
<dbReference type="RefSeq" id="WP_326754183.1">
    <property type="nucleotide sequence ID" value="NZ_CP109134.1"/>
</dbReference>
<dbReference type="Proteomes" id="UP001335325">
    <property type="component" value="Chromosome"/>
</dbReference>
<evidence type="ECO:0000313" key="2">
    <source>
        <dbReference type="EMBL" id="WSD08236.1"/>
    </source>
</evidence>
<accession>A0ABZ1GPZ5</accession>
<proteinExistence type="predicted"/>
<name>A0ABZ1GPZ5_9ACTN</name>
<gene>
    <name evidence="2" type="ORF">OIE73_22580</name>
</gene>